<dbReference type="PANTHER" id="PTHR21192">
    <property type="entry name" value="NUCLEAR PROTEIN E3-3"/>
    <property type="match status" value="1"/>
</dbReference>
<dbReference type="InterPro" id="IPR007523">
    <property type="entry name" value="NDUFAF3/AAMDC"/>
</dbReference>
<sequence>MQISQDLDIHHYSIKGYSEGEIVVLVPLLAELNEETDANGKPVKGLQQEKLSASILLTSKHLNRHWPPQDIDDLCEEHVQALAELKPEVAIIGTGAHLKWPERALLKPLIEAGIGYEIMDTAAACRTYNILSYEGRDVAAALMMI</sequence>
<evidence type="ECO:0000313" key="1">
    <source>
        <dbReference type="EMBL" id="HHJ80321.1"/>
    </source>
</evidence>
<evidence type="ECO:0008006" key="2">
    <source>
        <dbReference type="Google" id="ProtNLM"/>
    </source>
</evidence>
<protein>
    <recommendedName>
        <fullName evidence="2">Xcc1710-like domain-containing protein</fullName>
    </recommendedName>
</protein>
<dbReference type="InterPro" id="IPR036748">
    <property type="entry name" value="MTH938-like_sf"/>
</dbReference>
<dbReference type="Gene3D" id="3.40.1230.10">
    <property type="entry name" value="MTH938-like"/>
    <property type="match status" value="1"/>
</dbReference>
<organism evidence="1">
    <name type="scientific">Candidatus Tenderia electrophaga</name>
    <dbReference type="NCBI Taxonomy" id="1748243"/>
    <lineage>
        <taxon>Bacteria</taxon>
        <taxon>Pseudomonadati</taxon>
        <taxon>Pseudomonadota</taxon>
        <taxon>Gammaproteobacteria</taxon>
        <taxon>Candidatus Tenderiales</taxon>
        <taxon>Candidatus Tenderiaceae</taxon>
        <taxon>Candidatus Tenderia</taxon>
    </lineage>
</organism>
<dbReference type="CDD" id="cd05560">
    <property type="entry name" value="Xcc1710_like"/>
    <property type="match status" value="1"/>
</dbReference>
<comment type="caution">
    <text evidence="1">The sequence shown here is derived from an EMBL/GenBank/DDBJ whole genome shotgun (WGS) entry which is preliminary data.</text>
</comment>
<proteinExistence type="predicted"/>
<gene>
    <name evidence="1" type="ORF">ENJ65_01660</name>
</gene>
<dbReference type="Pfam" id="PF04430">
    <property type="entry name" value="DUF498"/>
    <property type="match status" value="1"/>
</dbReference>
<dbReference type="Proteomes" id="UP000885832">
    <property type="component" value="Unassembled WGS sequence"/>
</dbReference>
<dbReference type="EMBL" id="DRNF01000106">
    <property type="protein sequence ID" value="HHJ80321.1"/>
    <property type="molecule type" value="Genomic_DNA"/>
</dbReference>
<dbReference type="SUPFAM" id="SSF64076">
    <property type="entry name" value="MTH938-like"/>
    <property type="match status" value="1"/>
</dbReference>
<name>A0A832J5N8_9GAMM</name>
<accession>A0A832J5N8</accession>
<reference evidence="1" key="1">
    <citation type="journal article" date="2020" name="mSystems">
        <title>Genome- and Community-Level Interaction Insights into Carbon Utilization and Element Cycling Functions of Hydrothermarchaeota in Hydrothermal Sediment.</title>
        <authorList>
            <person name="Zhou Z."/>
            <person name="Liu Y."/>
            <person name="Xu W."/>
            <person name="Pan J."/>
            <person name="Luo Z.H."/>
            <person name="Li M."/>
        </authorList>
    </citation>
    <scope>NUCLEOTIDE SEQUENCE [LARGE SCALE GENOMIC DNA]</scope>
    <source>
        <strain evidence="1">HyVt-505</strain>
    </source>
</reference>
<dbReference type="PANTHER" id="PTHR21192:SF2">
    <property type="entry name" value="NADH DEHYDROGENASE [UBIQUINONE] 1 ALPHA SUBCOMPLEX ASSEMBLY FACTOR 3"/>
    <property type="match status" value="1"/>
</dbReference>
<dbReference type="AlphaFoldDB" id="A0A832J5N8"/>